<reference key="1">
    <citation type="journal article" date="1999" name="Nature">
        <title>Sequence and analysis of chromosome 2 of the plant Arabidopsis thaliana.</title>
        <authorList>
            <person name="Lin X."/>
            <person name="Kaul S."/>
            <person name="Rounsley S."/>
            <person name="Shea T.P."/>
            <person name="Benito M.I."/>
            <person name="Town C.D."/>
            <person name="Fujii C.Y."/>
            <person name="Mason T."/>
            <person name="Bowman C.L."/>
            <person name="Barnstead M."/>
            <person name="Feldblyum T.V."/>
            <person name="Buell C.R."/>
            <person name="Ketchum K.A."/>
            <person name="Lee J."/>
            <person name="Ronning C.M."/>
            <person name="Koo H.L."/>
            <person name="Moffat K.S."/>
            <person name="Cronin L.A."/>
            <person name="Shen M."/>
            <person name="Pai G."/>
            <person name="Van Aken S."/>
            <person name="Umayam L."/>
            <person name="Tallon L.J."/>
            <person name="Gill J.E."/>
            <person name="Adams M.D."/>
            <person name="Carrera A.J."/>
            <person name="Creasy T.H."/>
            <person name="Goodman H.M."/>
            <person name="Somerville C.R."/>
            <person name="Copenhaver G.P."/>
            <person name="Preuss D."/>
            <person name="Nierman W.C."/>
            <person name="White O."/>
            <person name="Eisen J.A."/>
            <person name="Salzberg S.L."/>
            <person name="Fraser C.M."/>
            <person name="Venter J.C."/>
        </authorList>
    </citation>
    <scope>NUCLEOTIDE SEQUENCE [LARGE SCALE GENOMIC DNA]</scope>
    <source>
        <strain>cv. Columbia</strain>
    </source>
</reference>
<keyword evidence="1" id="KW-0472">Membrane</keyword>
<sequence length="248" mass="28533">MNPIYEHLVVYPIVEHLLMNSIEEHLVVYYIVEHLWAIPIVEHLVSFAERLYMTSYRLTWITLLFADRSKRVLEGILQDVHVRVGNCLFSSDFVVLAYDKELKDPLILGRAFVATAGAKIDVKNGRISLNICYVEMEFCVDDVLAPHPQSTTASIPSDSVDRHLILHRAHLFTHYFRRRDCNLLSSTSPLSLHPSPELRQVNLLTLKKRVVGGNHPLVGLFFSFSFIFEFLIFFQFFANLNATEESNV</sequence>
<evidence type="ECO:0000313" key="2">
    <source>
        <dbReference type="EMBL" id="AAD32763.2"/>
    </source>
</evidence>
<keyword evidence="1" id="KW-0812">Transmembrane</keyword>
<reference evidence="2" key="2">
    <citation type="submission" date="2000-03" db="EMBL/GenBank/DDBJ databases">
        <title>Arabidopsis thaliana chromosome 2 BAC F9A16 genomic sequence.</title>
        <authorList>
            <person name="Lin X."/>
            <person name="Kaul S."/>
            <person name="Town C.D."/>
            <person name="Benito M.-I."/>
            <person name="Creasy T.H."/>
            <person name="Haas B.J."/>
            <person name="Wu D."/>
            <person name="Maiti R."/>
            <person name="Ronning C.M."/>
            <person name="Koo H."/>
            <person name="Fujii C.Y."/>
            <person name="Utterback T.R."/>
            <person name="Barnstead M.E."/>
            <person name="Bowman C.L."/>
            <person name="White O."/>
            <person name="Nierman W.C."/>
            <person name="Fraser C.M."/>
        </authorList>
    </citation>
    <scope>NUCLEOTIDE SEQUENCE</scope>
</reference>
<feature type="transmembrane region" description="Helical" evidence="1">
    <location>
        <begin position="217"/>
        <end position="238"/>
    </location>
</feature>
<evidence type="ECO:0000313" key="3">
    <source>
        <dbReference type="EMBL" id="AAM15273.1"/>
    </source>
</evidence>
<protein>
    <submittedName>
        <fullName evidence="2">Putative Athila retroelement ORF1-like protein</fullName>
    </submittedName>
</protein>
<dbReference type="PANTHER" id="PTHR33067">
    <property type="entry name" value="RNA-DIRECTED DNA POLYMERASE-RELATED"/>
    <property type="match status" value="1"/>
</dbReference>
<dbReference type="EMBL" id="AC007662">
    <property type="protein sequence ID" value="AAD32763.2"/>
    <property type="molecule type" value="Genomic_DNA"/>
</dbReference>
<keyword evidence="1" id="KW-1133">Transmembrane helix</keyword>
<dbReference type="EMBL" id="AC006527">
    <property type="protein sequence ID" value="AAM15273.1"/>
    <property type="molecule type" value="Genomic_DNA"/>
</dbReference>
<reference evidence="3" key="3">
    <citation type="submission" date="2000-03" db="EMBL/GenBank/DDBJ databases">
        <authorList>
            <person name="Lin X."/>
            <person name="Kaul S."/>
            <person name="Shea T.P."/>
            <person name="Fujii C.Y."/>
            <person name="Shen M."/>
            <person name="VanAken S.E."/>
            <person name="Barnstead M.E."/>
            <person name="Mason T.M."/>
            <person name="Bowman C.L."/>
            <person name="Ronning C.M."/>
            <person name="Benito M.-I."/>
            <person name="Carrera A.J."/>
            <person name="Creasy T.H."/>
            <person name="Buell C.R."/>
            <person name="Town C.D."/>
            <person name="Nierman W.C."/>
            <person name="Fraser C.M."/>
            <person name="Venter J.C."/>
        </authorList>
    </citation>
    <scope>NUCLEOTIDE SEQUENCE</scope>
</reference>
<dbReference type="InterPro" id="IPR021109">
    <property type="entry name" value="Peptidase_aspartic_dom_sf"/>
</dbReference>
<feature type="transmembrane region" description="Helical" evidence="1">
    <location>
        <begin position="27"/>
        <end position="48"/>
    </location>
</feature>
<proteinExistence type="predicted"/>
<reference evidence="2" key="4">
    <citation type="submission" date="2002-02" db="EMBL/GenBank/DDBJ databases">
        <authorList>
            <person name="Town C.D."/>
            <person name="Kaul S."/>
        </authorList>
    </citation>
    <scope>NUCLEOTIDE SEQUENCE</scope>
</reference>
<gene>
    <name evidence="2" type="ordered locus">At2g07490</name>
</gene>
<name>Q9XE42_ARATH</name>
<dbReference type="Gene3D" id="2.40.70.10">
    <property type="entry name" value="Acid Proteases"/>
    <property type="match status" value="1"/>
</dbReference>
<dbReference type="AlphaFoldDB" id="Q9XE42"/>
<evidence type="ECO:0000256" key="1">
    <source>
        <dbReference type="SAM" id="Phobius"/>
    </source>
</evidence>
<dbReference type="PIR" id="B84486">
    <property type="entry name" value="B84486"/>
</dbReference>
<organism evidence="2">
    <name type="scientific">Arabidopsis thaliana</name>
    <name type="common">Mouse-ear cress</name>
    <dbReference type="NCBI Taxonomy" id="3702"/>
    <lineage>
        <taxon>Eukaryota</taxon>
        <taxon>Viridiplantae</taxon>
        <taxon>Streptophyta</taxon>
        <taxon>Embryophyta</taxon>
        <taxon>Tracheophyta</taxon>
        <taxon>Spermatophyta</taxon>
        <taxon>Magnoliopsida</taxon>
        <taxon>eudicotyledons</taxon>
        <taxon>Gunneridae</taxon>
        <taxon>Pentapetalae</taxon>
        <taxon>rosids</taxon>
        <taxon>malvids</taxon>
        <taxon>Brassicales</taxon>
        <taxon>Brassicaceae</taxon>
        <taxon>Camelineae</taxon>
        <taxon>Arabidopsis</taxon>
    </lineage>
</organism>
<accession>Q9XE42</accession>